<feature type="compositionally biased region" description="Polar residues" evidence="5">
    <location>
        <begin position="104"/>
        <end position="118"/>
    </location>
</feature>
<evidence type="ECO:0000313" key="8">
    <source>
        <dbReference type="Proteomes" id="UP001470230"/>
    </source>
</evidence>
<dbReference type="InterPro" id="IPR013083">
    <property type="entry name" value="Znf_RING/FYVE/PHD"/>
</dbReference>
<evidence type="ECO:0000259" key="6">
    <source>
        <dbReference type="PROSITE" id="PS50089"/>
    </source>
</evidence>
<protein>
    <recommendedName>
        <fullName evidence="6">RING-type domain-containing protein</fullName>
    </recommendedName>
</protein>
<dbReference type="PROSITE" id="PS50089">
    <property type="entry name" value="ZF_RING_2"/>
    <property type="match status" value="1"/>
</dbReference>
<evidence type="ECO:0000256" key="5">
    <source>
        <dbReference type="SAM" id="MobiDB-lite"/>
    </source>
</evidence>
<gene>
    <name evidence="7" type="ORF">M9Y10_013974</name>
</gene>
<dbReference type="InterPro" id="IPR001841">
    <property type="entry name" value="Znf_RING"/>
</dbReference>
<feature type="region of interest" description="Disordered" evidence="5">
    <location>
        <begin position="70"/>
        <end position="127"/>
    </location>
</feature>
<dbReference type="CDD" id="cd16454">
    <property type="entry name" value="RING-H2_PA-TM-RING"/>
    <property type="match status" value="1"/>
</dbReference>
<name>A0ABR2KYG6_9EUKA</name>
<sequence length="393" mass="45027">MSRARHNIQPGSAMFVRGNSLHSPQSTMRNASVHSTDISQNTSQSSSTNNPSHNIRTHAINYGEILSRRESAHRTGDNRPSINAQQRQRNSRNQTTSGARIGSIRSTENIHNFENSPNSSTSTTSQRLGQINRRLRNNLNNINQPASAMSNISPVASIQASHERLVRQQQSHRYQNQQQRQLRNLMIQQHQQSLQLQRNLARQRHQQQLHQYRMNQLISLLSENEAVLRSREERDSQLHRISTMSDEALSIIERIHSNLERHEDEEIFGIEYVDDDNNDFGIDDDVERIIENGLYQNENDDSSDEFDAEDENGNIIHVVKKKMRPNVPVTKLDPRVVTDDEIKSGLECPICISEFKKGDIIAELKCSHLFHKDCVAEWVKKHPTCPVCRASTV</sequence>
<keyword evidence="1" id="KW-0479">Metal-binding</keyword>
<evidence type="ECO:0000256" key="2">
    <source>
        <dbReference type="ARBA" id="ARBA00022771"/>
    </source>
</evidence>
<feature type="compositionally biased region" description="Low complexity" evidence="5">
    <location>
        <begin position="85"/>
        <end position="97"/>
    </location>
</feature>
<keyword evidence="8" id="KW-1185">Reference proteome</keyword>
<evidence type="ECO:0000256" key="3">
    <source>
        <dbReference type="ARBA" id="ARBA00022833"/>
    </source>
</evidence>
<dbReference type="PANTHER" id="PTHR14155">
    <property type="entry name" value="RING FINGER DOMAIN-CONTAINING"/>
    <property type="match status" value="1"/>
</dbReference>
<dbReference type="Gene3D" id="3.30.40.10">
    <property type="entry name" value="Zinc/RING finger domain, C3HC4 (zinc finger)"/>
    <property type="match status" value="1"/>
</dbReference>
<evidence type="ECO:0000256" key="1">
    <source>
        <dbReference type="ARBA" id="ARBA00022723"/>
    </source>
</evidence>
<feature type="compositionally biased region" description="Low complexity" evidence="5">
    <location>
        <begin position="35"/>
        <end position="52"/>
    </location>
</feature>
<dbReference type="Proteomes" id="UP001470230">
    <property type="component" value="Unassembled WGS sequence"/>
</dbReference>
<evidence type="ECO:0000313" key="7">
    <source>
        <dbReference type="EMBL" id="KAK8896083.1"/>
    </source>
</evidence>
<comment type="caution">
    <text evidence="7">The sequence shown here is derived from an EMBL/GenBank/DDBJ whole genome shotgun (WGS) entry which is preliminary data.</text>
</comment>
<dbReference type="Pfam" id="PF13639">
    <property type="entry name" value="zf-RING_2"/>
    <property type="match status" value="1"/>
</dbReference>
<dbReference type="EMBL" id="JAPFFF010000002">
    <property type="protein sequence ID" value="KAK8896083.1"/>
    <property type="molecule type" value="Genomic_DNA"/>
</dbReference>
<reference evidence="7 8" key="1">
    <citation type="submission" date="2024-04" db="EMBL/GenBank/DDBJ databases">
        <title>Tritrichomonas musculus Genome.</title>
        <authorList>
            <person name="Alves-Ferreira E."/>
            <person name="Grigg M."/>
            <person name="Lorenzi H."/>
            <person name="Galac M."/>
        </authorList>
    </citation>
    <scope>NUCLEOTIDE SEQUENCE [LARGE SCALE GENOMIC DNA]</scope>
    <source>
        <strain evidence="7 8">EAF2021</strain>
    </source>
</reference>
<organism evidence="7 8">
    <name type="scientific">Tritrichomonas musculus</name>
    <dbReference type="NCBI Taxonomy" id="1915356"/>
    <lineage>
        <taxon>Eukaryota</taxon>
        <taxon>Metamonada</taxon>
        <taxon>Parabasalia</taxon>
        <taxon>Tritrichomonadida</taxon>
        <taxon>Tritrichomonadidae</taxon>
        <taxon>Tritrichomonas</taxon>
    </lineage>
</organism>
<dbReference type="PANTHER" id="PTHR14155:SF610">
    <property type="entry name" value="OS01G0755700 PROTEIN"/>
    <property type="match status" value="1"/>
</dbReference>
<keyword evidence="2 4" id="KW-0863">Zinc-finger</keyword>
<feature type="compositionally biased region" description="Polar residues" evidence="5">
    <location>
        <begin position="20"/>
        <end position="34"/>
    </location>
</feature>
<evidence type="ECO:0000256" key="4">
    <source>
        <dbReference type="PROSITE-ProRule" id="PRU00175"/>
    </source>
</evidence>
<dbReference type="SMART" id="SM00184">
    <property type="entry name" value="RING"/>
    <property type="match status" value="1"/>
</dbReference>
<accession>A0ABR2KYG6</accession>
<feature type="domain" description="RING-type" evidence="6">
    <location>
        <begin position="348"/>
        <end position="389"/>
    </location>
</feature>
<dbReference type="InterPro" id="IPR053238">
    <property type="entry name" value="RING-H2_zinc_finger"/>
</dbReference>
<keyword evidence="3" id="KW-0862">Zinc</keyword>
<dbReference type="SUPFAM" id="SSF57850">
    <property type="entry name" value="RING/U-box"/>
    <property type="match status" value="1"/>
</dbReference>
<feature type="region of interest" description="Disordered" evidence="5">
    <location>
        <begin position="1"/>
        <end position="56"/>
    </location>
</feature>
<proteinExistence type="predicted"/>